<dbReference type="EMBL" id="CM009291">
    <property type="protein sequence ID" value="KAI9399635.1"/>
    <property type="molecule type" value="Genomic_DNA"/>
</dbReference>
<protein>
    <submittedName>
        <fullName evidence="1">Uncharacterized protein</fullName>
    </submittedName>
</protein>
<dbReference type="Proteomes" id="UP000006729">
    <property type="component" value="Chromosome 2"/>
</dbReference>
<name>A0ACC0TDM5_POPTR</name>
<organism evidence="1 2">
    <name type="scientific">Populus trichocarpa</name>
    <name type="common">Western balsam poplar</name>
    <name type="synonym">Populus balsamifera subsp. trichocarpa</name>
    <dbReference type="NCBI Taxonomy" id="3694"/>
    <lineage>
        <taxon>Eukaryota</taxon>
        <taxon>Viridiplantae</taxon>
        <taxon>Streptophyta</taxon>
        <taxon>Embryophyta</taxon>
        <taxon>Tracheophyta</taxon>
        <taxon>Spermatophyta</taxon>
        <taxon>Magnoliopsida</taxon>
        <taxon>eudicotyledons</taxon>
        <taxon>Gunneridae</taxon>
        <taxon>Pentapetalae</taxon>
        <taxon>rosids</taxon>
        <taxon>fabids</taxon>
        <taxon>Malpighiales</taxon>
        <taxon>Salicaceae</taxon>
        <taxon>Saliceae</taxon>
        <taxon>Populus</taxon>
    </lineage>
</organism>
<accession>A0ACC0TDM5</accession>
<sequence length="427" mass="47800">MLHYELHRRKELCTLCDKLGQQKEALFGDLPSHLKSLKKALLPVQNQLGVLHTKKLKQHNSAELLTPPPNVIYSQLLAQKEAFGECIDLELAGNVKEAQSSTRQQGNKDSGISTNEETSRLVDDAPDEEDDGQRRGKRVQSKEGIDQAGLYQAHSLKTILHIFDDEFEYFLKLNVVCVGVEGSLEGPENNILCNLFHSDTGTELPHQVWTTSRPYKWAQPLAGIGFSLETAPLLSDLEPASSETAINEIVLSGLSLYRQLNRLQTVVQRIRSQKRAQQALVEQLESLTKLEWPALNCESPPPNQASTLPVIDTNQLQEPIHVNMDGRSENVGEDGVSNRSCVNLYILKLLPLDQENHVLAHQVRTVLQCCLSISSMRHLQVQSVLLLLMLVCVKPVSGSLLARSFRGRDRRKMISWKDMACTSGYPY</sequence>
<evidence type="ECO:0000313" key="2">
    <source>
        <dbReference type="Proteomes" id="UP000006729"/>
    </source>
</evidence>
<evidence type="ECO:0000313" key="1">
    <source>
        <dbReference type="EMBL" id="KAI9399635.1"/>
    </source>
</evidence>
<comment type="caution">
    <text evidence="1">The sequence shown here is derived from an EMBL/GenBank/DDBJ whole genome shotgun (WGS) entry which is preliminary data.</text>
</comment>
<reference evidence="1 2" key="1">
    <citation type="journal article" date="2006" name="Science">
        <title>The genome of black cottonwood, Populus trichocarpa (Torr. &amp; Gray).</title>
        <authorList>
            <person name="Tuskan G.A."/>
            <person name="Difazio S."/>
            <person name="Jansson S."/>
            <person name="Bohlmann J."/>
            <person name="Grigoriev I."/>
            <person name="Hellsten U."/>
            <person name="Putnam N."/>
            <person name="Ralph S."/>
            <person name="Rombauts S."/>
            <person name="Salamov A."/>
            <person name="Schein J."/>
            <person name="Sterck L."/>
            <person name="Aerts A."/>
            <person name="Bhalerao R.R."/>
            <person name="Bhalerao R.P."/>
            <person name="Blaudez D."/>
            <person name="Boerjan W."/>
            <person name="Brun A."/>
            <person name="Brunner A."/>
            <person name="Busov V."/>
            <person name="Campbell M."/>
            <person name="Carlson J."/>
            <person name="Chalot M."/>
            <person name="Chapman J."/>
            <person name="Chen G.L."/>
            <person name="Cooper D."/>
            <person name="Coutinho P.M."/>
            <person name="Couturier J."/>
            <person name="Covert S."/>
            <person name="Cronk Q."/>
            <person name="Cunningham R."/>
            <person name="Davis J."/>
            <person name="Degroeve S."/>
            <person name="Dejardin A."/>
            <person name="Depamphilis C."/>
            <person name="Detter J."/>
            <person name="Dirks B."/>
            <person name="Dubchak I."/>
            <person name="Duplessis S."/>
            <person name="Ehlting J."/>
            <person name="Ellis B."/>
            <person name="Gendler K."/>
            <person name="Goodstein D."/>
            <person name="Gribskov M."/>
            <person name="Grimwood J."/>
            <person name="Groover A."/>
            <person name="Gunter L."/>
            <person name="Hamberger B."/>
            <person name="Heinze B."/>
            <person name="Helariutta Y."/>
            <person name="Henrissat B."/>
            <person name="Holligan D."/>
            <person name="Holt R."/>
            <person name="Huang W."/>
            <person name="Islam-Faridi N."/>
            <person name="Jones S."/>
            <person name="Jones-Rhoades M."/>
            <person name="Jorgensen R."/>
            <person name="Joshi C."/>
            <person name="Kangasjarvi J."/>
            <person name="Karlsson J."/>
            <person name="Kelleher C."/>
            <person name="Kirkpatrick R."/>
            <person name="Kirst M."/>
            <person name="Kohler A."/>
            <person name="Kalluri U."/>
            <person name="Larimer F."/>
            <person name="Leebens-Mack J."/>
            <person name="Leple J.C."/>
            <person name="Locascio P."/>
            <person name="Lou Y."/>
            <person name="Lucas S."/>
            <person name="Martin F."/>
            <person name="Montanini B."/>
            <person name="Napoli C."/>
            <person name="Nelson D.R."/>
            <person name="Nelson C."/>
            <person name="Nieminen K."/>
            <person name="Nilsson O."/>
            <person name="Pereda V."/>
            <person name="Peter G."/>
            <person name="Philippe R."/>
            <person name="Pilate G."/>
            <person name="Poliakov A."/>
            <person name="Razumovskaya J."/>
            <person name="Richardson P."/>
            <person name="Rinaldi C."/>
            <person name="Ritland K."/>
            <person name="Rouze P."/>
            <person name="Ryaboy D."/>
            <person name="Schmutz J."/>
            <person name="Schrader J."/>
            <person name="Segerman B."/>
            <person name="Shin H."/>
            <person name="Siddiqui A."/>
            <person name="Sterky F."/>
            <person name="Terry A."/>
            <person name="Tsai C.J."/>
            <person name="Uberbacher E."/>
            <person name="Unneberg P."/>
            <person name="Vahala J."/>
            <person name="Wall K."/>
            <person name="Wessler S."/>
            <person name="Yang G."/>
            <person name="Yin T."/>
            <person name="Douglas C."/>
            <person name="Marra M."/>
            <person name="Sandberg G."/>
            <person name="Van de Peer Y."/>
            <person name="Rokhsar D."/>
        </authorList>
    </citation>
    <scope>NUCLEOTIDE SEQUENCE [LARGE SCALE GENOMIC DNA]</scope>
    <source>
        <strain evidence="2">cv. Nisqually</strain>
    </source>
</reference>
<keyword evidence="2" id="KW-1185">Reference proteome</keyword>
<proteinExistence type="predicted"/>
<gene>
    <name evidence="1" type="ORF">POPTR_002G125300v4</name>
</gene>